<evidence type="ECO:0000313" key="3">
    <source>
        <dbReference type="Proteomes" id="UP000197991"/>
    </source>
</evidence>
<keyword evidence="1" id="KW-0472">Membrane</keyword>
<keyword evidence="1" id="KW-1133">Transmembrane helix</keyword>
<dbReference type="Proteomes" id="UP000197991">
    <property type="component" value="Chromosome"/>
</dbReference>
<accession>A0A248KDJ2</accession>
<proteinExistence type="predicted"/>
<evidence type="ECO:0000313" key="2">
    <source>
        <dbReference type="EMBL" id="ASG56358.1"/>
    </source>
</evidence>
<dbReference type="AlphaFoldDB" id="A0A248KDJ2"/>
<keyword evidence="1" id="KW-0812">Transmembrane</keyword>
<feature type="transmembrane region" description="Helical" evidence="1">
    <location>
        <begin position="43"/>
        <end position="61"/>
    </location>
</feature>
<keyword evidence="3" id="KW-1185">Reference proteome</keyword>
<reference evidence="2 3" key="1">
    <citation type="submission" date="2017-06" db="EMBL/GenBank/DDBJ databases">
        <title>Salmonella reference genomes for public health.</title>
        <authorList>
            <person name="Robertson J."/>
            <person name="Yoshida C."/>
            <person name="Gurnik S."/>
            <person name="Nash J."/>
        </authorList>
    </citation>
    <scope>NUCLEOTIDE SEQUENCE [LARGE SCALE GENOMIC DNA]</scope>
    <source>
        <strain evidence="2 3">SA19983605</strain>
    </source>
</reference>
<evidence type="ECO:0000256" key="1">
    <source>
        <dbReference type="SAM" id="Phobius"/>
    </source>
</evidence>
<gene>
    <name evidence="2" type="ORF">LFZ56_20095</name>
</gene>
<protein>
    <submittedName>
        <fullName evidence="2">Uncharacterized protein</fullName>
    </submittedName>
</protein>
<dbReference type="EMBL" id="CP022120">
    <property type="protein sequence ID" value="ASG56358.1"/>
    <property type="molecule type" value="Genomic_DNA"/>
</dbReference>
<organism evidence="2 3">
    <name type="scientific">Salmonella bongori serovar 66:z41:- str. SA19983605</name>
    <dbReference type="NCBI Taxonomy" id="1243617"/>
    <lineage>
        <taxon>Bacteria</taxon>
        <taxon>Pseudomonadati</taxon>
        <taxon>Pseudomonadota</taxon>
        <taxon>Gammaproteobacteria</taxon>
        <taxon>Enterobacterales</taxon>
        <taxon>Enterobacteriaceae</taxon>
        <taxon>Salmonella</taxon>
    </lineage>
</organism>
<sequence length="79" mass="9340">MFTGSVGHSGYQRTSHQHRMKHCFCFIIFVNYITYGGVFTRSLCYFCAFYNLIFCASLEGAHKNRRKVKMYYYCSFIST</sequence>
<name>A0A248KDJ2_SALBN</name>